<protein>
    <submittedName>
        <fullName evidence="2">CoA transferase</fullName>
        <ecNumber evidence="2">2.8.3.-</ecNumber>
    </submittedName>
</protein>
<dbReference type="SUPFAM" id="SSF89796">
    <property type="entry name" value="CoA-transferase family III (CaiB/BaiF)"/>
    <property type="match status" value="1"/>
</dbReference>
<dbReference type="Pfam" id="PF02515">
    <property type="entry name" value="CoA_transf_3"/>
    <property type="match status" value="1"/>
</dbReference>
<dbReference type="InterPro" id="IPR023606">
    <property type="entry name" value="CoA-Trfase_III_dom_1_sf"/>
</dbReference>
<dbReference type="EMBL" id="JBBGZH010000002">
    <property type="protein sequence ID" value="MEJ5021524.1"/>
    <property type="molecule type" value="Genomic_DNA"/>
</dbReference>
<evidence type="ECO:0000313" key="3">
    <source>
        <dbReference type="Proteomes" id="UP001375812"/>
    </source>
</evidence>
<name>A0ABU8PH11_9HYPH</name>
<evidence type="ECO:0000256" key="1">
    <source>
        <dbReference type="ARBA" id="ARBA00022679"/>
    </source>
</evidence>
<sequence length="404" mass="43752">MTHKQVSNGSLQGLKVIDASRVLGGPYAGQILADHGADVVKIEPPGGDETRGWGPPFLDDAASYFLGLNRNKRGMALDMSKSAGQELLLHLLETADVFIENFKSGTLERWGLNRTVLTERFPKLIHCRISGFGSDGPLGGLPGYDAAIQAACGIMSVNGEKGGQALRVGLPVVDMVTGLNAVIGIMMALNERVTSGKGQFVETTLYDCGFSLLHPHLPNFYLSGKVAGTSGNAHPNICPYDTFLTATDPIFLAVGNNRQFEILCQMIGKPDLPSDSRFTNNGQRNRNRDALKAELEKGLAAFECKAIAKDLIEAGVPCGAVRTIDQVIDDPHTKHREMVVDIDDFRSTGSPIKMSRTPASYRRKPPRFAQHTNEILSEHGVDIEDYREVLPGMETVSPIPAKTV</sequence>
<comment type="caution">
    <text evidence="2">The sequence shown here is derived from an EMBL/GenBank/DDBJ whole genome shotgun (WGS) entry which is preliminary data.</text>
</comment>
<gene>
    <name evidence="2" type="ORF">WH297_17565</name>
</gene>
<dbReference type="PANTHER" id="PTHR48207:SF3">
    <property type="entry name" value="SUCCINATE--HYDROXYMETHYLGLUTARATE COA-TRANSFERASE"/>
    <property type="match status" value="1"/>
</dbReference>
<keyword evidence="1 2" id="KW-0808">Transferase</keyword>
<organism evidence="2 3">
    <name type="scientific">Ochrobactrum vermis</name>
    <dbReference type="NCBI Taxonomy" id="1827297"/>
    <lineage>
        <taxon>Bacteria</taxon>
        <taxon>Pseudomonadati</taxon>
        <taxon>Pseudomonadota</taxon>
        <taxon>Alphaproteobacteria</taxon>
        <taxon>Hyphomicrobiales</taxon>
        <taxon>Brucellaceae</taxon>
        <taxon>Brucella/Ochrobactrum group</taxon>
        <taxon>Ochrobactrum</taxon>
    </lineage>
</organism>
<dbReference type="Gene3D" id="3.30.1540.10">
    <property type="entry name" value="formyl-coa transferase, domain 3"/>
    <property type="match status" value="1"/>
</dbReference>
<dbReference type="RefSeq" id="WP_105543956.1">
    <property type="nucleotide sequence ID" value="NZ_JBBGZH010000002.1"/>
</dbReference>
<dbReference type="GO" id="GO:0016740">
    <property type="term" value="F:transferase activity"/>
    <property type="evidence" value="ECO:0007669"/>
    <property type="project" value="UniProtKB-KW"/>
</dbReference>
<accession>A0ABU8PH11</accession>
<proteinExistence type="predicted"/>
<reference evidence="2 3" key="1">
    <citation type="submission" date="2023-12" db="EMBL/GenBank/DDBJ databases">
        <title>Gut-associated functions are favored during microbiome assembly across C. elegans life.</title>
        <authorList>
            <person name="Zimmermann J."/>
        </authorList>
    </citation>
    <scope>NUCLEOTIDE SEQUENCE [LARGE SCALE GENOMIC DNA]</scope>
    <source>
        <strain evidence="2 3">MYb71</strain>
    </source>
</reference>
<dbReference type="EC" id="2.8.3.-" evidence="2"/>
<dbReference type="InterPro" id="IPR003673">
    <property type="entry name" value="CoA-Trfase_fam_III"/>
</dbReference>
<dbReference type="Gene3D" id="3.40.50.10540">
    <property type="entry name" value="Crotonobetainyl-coa:carnitine coa-transferase, domain 1"/>
    <property type="match status" value="1"/>
</dbReference>
<dbReference type="InterPro" id="IPR050483">
    <property type="entry name" value="CoA-transferase_III_domain"/>
</dbReference>
<dbReference type="Proteomes" id="UP001375812">
    <property type="component" value="Unassembled WGS sequence"/>
</dbReference>
<dbReference type="InterPro" id="IPR044855">
    <property type="entry name" value="CoA-Trfase_III_dom3_sf"/>
</dbReference>
<evidence type="ECO:0000313" key="2">
    <source>
        <dbReference type="EMBL" id="MEJ5021524.1"/>
    </source>
</evidence>
<dbReference type="PANTHER" id="PTHR48207">
    <property type="entry name" value="SUCCINATE--HYDROXYMETHYLGLUTARATE COA-TRANSFERASE"/>
    <property type="match status" value="1"/>
</dbReference>
<keyword evidence="3" id="KW-1185">Reference proteome</keyword>